<dbReference type="EMBL" id="JARJCM010000017">
    <property type="protein sequence ID" value="KAJ7041349.1"/>
    <property type="molecule type" value="Genomic_DNA"/>
</dbReference>
<reference evidence="9" key="1">
    <citation type="submission" date="2023-03" db="EMBL/GenBank/DDBJ databases">
        <title>Massive genome expansion in bonnet fungi (Mycena s.s.) driven by repeated elements and novel gene families across ecological guilds.</title>
        <authorList>
            <consortium name="Lawrence Berkeley National Laboratory"/>
            <person name="Harder C.B."/>
            <person name="Miyauchi S."/>
            <person name="Viragh M."/>
            <person name="Kuo A."/>
            <person name="Thoen E."/>
            <person name="Andreopoulos B."/>
            <person name="Lu D."/>
            <person name="Skrede I."/>
            <person name="Drula E."/>
            <person name="Henrissat B."/>
            <person name="Morin E."/>
            <person name="Kohler A."/>
            <person name="Barry K."/>
            <person name="LaButti K."/>
            <person name="Morin E."/>
            <person name="Salamov A."/>
            <person name="Lipzen A."/>
            <person name="Mereny Z."/>
            <person name="Hegedus B."/>
            <person name="Baldrian P."/>
            <person name="Stursova M."/>
            <person name="Weitz H."/>
            <person name="Taylor A."/>
            <person name="Grigoriev I.V."/>
            <person name="Nagy L.G."/>
            <person name="Martin F."/>
            <person name="Kauserud H."/>
        </authorList>
    </citation>
    <scope>NUCLEOTIDE SEQUENCE</scope>
    <source>
        <strain evidence="9">CBHHK200</strain>
    </source>
</reference>
<evidence type="ECO:0000256" key="2">
    <source>
        <dbReference type="ARBA" id="ARBA00010617"/>
    </source>
</evidence>
<sequence length="500" mass="55631">MLQTSFVYYVVPLFLAYLLWNVLSKPKDAFPSIGPSGPISSFIGAFQFLTQGRRMVHEGYTKYAGRVFRVPGFTHWTHVVSGLERTREVVSAPDTELSLDDAANETFQLDYTMGTDMAIHPYGTRVIRGALTQNLARRFEDVRDEISCAFEDVLTLEGTEWQSVTAYTAVLNIVCRTSNRLFVGLPLCRSPEWIALNIQFTIDVAIAGQLIGILPTILKPVFGPFLTSRKRNLRQGEKLIGPLIQERLDDPSSSHNDLISWLLDAAPVDGRRVTPILERVLGINFAAIHTSSMVLTHALFDLAVHPECAAPLREEAARVVAADGWTKAALGKMHKIDSFLRESLRMNGLGITTVGRRVTNRAGFRFADGTTIPHGEFLEIAVMDTHHDPTVYDAPDTFDGFRFSRLRDGQPDQQERGGVFKHGMVTTSLDYLPFGHGRHACPGRFFAATELKAMIAHVVLNYDVKLDSADGKRPPDAAIGAAHLPNRTAKLWFRRRSEAE</sequence>
<dbReference type="PANTHER" id="PTHR46206">
    <property type="entry name" value="CYTOCHROME P450"/>
    <property type="match status" value="1"/>
</dbReference>
<evidence type="ECO:0000256" key="3">
    <source>
        <dbReference type="ARBA" id="ARBA00022723"/>
    </source>
</evidence>
<evidence type="ECO:0000256" key="8">
    <source>
        <dbReference type="SAM" id="Phobius"/>
    </source>
</evidence>
<evidence type="ECO:0000313" key="10">
    <source>
        <dbReference type="Proteomes" id="UP001218188"/>
    </source>
</evidence>
<keyword evidence="8" id="KW-0472">Membrane</keyword>
<protein>
    <submittedName>
        <fullName evidence="9">Cytochrome P450</fullName>
    </submittedName>
</protein>
<keyword evidence="5 6" id="KW-0408">Iron</keyword>
<feature type="binding site" description="axial binding residue" evidence="6">
    <location>
        <position position="441"/>
    </location>
    <ligand>
        <name>heme</name>
        <dbReference type="ChEBI" id="CHEBI:30413"/>
    </ligand>
    <ligandPart>
        <name>Fe</name>
        <dbReference type="ChEBI" id="CHEBI:18248"/>
    </ligandPart>
</feature>
<dbReference type="InterPro" id="IPR036396">
    <property type="entry name" value="Cyt_P450_sf"/>
</dbReference>
<dbReference type="GO" id="GO:0016705">
    <property type="term" value="F:oxidoreductase activity, acting on paired donors, with incorporation or reduction of molecular oxygen"/>
    <property type="evidence" value="ECO:0007669"/>
    <property type="project" value="InterPro"/>
</dbReference>
<dbReference type="GO" id="GO:0004497">
    <property type="term" value="F:monooxygenase activity"/>
    <property type="evidence" value="ECO:0007669"/>
    <property type="project" value="UniProtKB-KW"/>
</dbReference>
<dbReference type="CDD" id="cd11041">
    <property type="entry name" value="CYP503A1-like"/>
    <property type="match status" value="1"/>
</dbReference>
<dbReference type="InterPro" id="IPR017972">
    <property type="entry name" value="Cyt_P450_CS"/>
</dbReference>
<keyword evidence="4 7" id="KW-0560">Oxidoreductase</keyword>
<dbReference type="PRINTS" id="PR00385">
    <property type="entry name" value="P450"/>
</dbReference>
<evidence type="ECO:0000256" key="5">
    <source>
        <dbReference type="ARBA" id="ARBA00023004"/>
    </source>
</evidence>
<dbReference type="Pfam" id="PF00067">
    <property type="entry name" value="p450"/>
    <property type="match status" value="1"/>
</dbReference>
<dbReference type="SUPFAM" id="SSF48264">
    <property type="entry name" value="Cytochrome P450"/>
    <property type="match status" value="1"/>
</dbReference>
<gene>
    <name evidence="9" type="ORF">C8F04DRAFT_1079800</name>
</gene>
<comment type="caution">
    <text evidence="9">The sequence shown here is derived from an EMBL/GenBank/DDBJ whole genome shotgun (WGS) entry which is preliminary data.</text>
</comment>
<evidence type="ECO:0000313" key="9">
    <source>
        <dbReference type="EMBL" id="KAJ7041349.1"/>
    </source>
</evidence>
<dbReference type="Gene3D" id="1.10.630.10">
    <property type="entry name" value="Cytochrome P450"/>
    <property type="match status" value="1"/>
</dbReference>
<dbReference type="PRINTS" id="PR00465">
    <property type="entry name" value="EP450IV"/>
</dbReference>
<name>A0AAD6XDK2_9AGAR</name>
<dbReference type="GO" id="GO:0005506">
    <property type="term" value="F:iron ion binding"/>
    <property type="evidence" value="ECO:0007669"/>
    <property type="project" value="InterPro"/>
</dbReference>
<comment type="cofactor">
    <cofactor evidence="1 6">
        <name>heme</name>
        <dbReference type="ChEBI" id="CHEBI:30413"/>
    </cofactor>
</comment>
<keyword evidence="6 7" id="KW-0349">Heme</keyword>
<evidence type="ECO:0000256" key="6">
    <source>
        <dbReference type="PIRSR" id="PIRSR602403-1"/>
    </source>
</evidence>
<dbReference type="InterPro" id="IPR002403">
    <property type="entry name" value="Cyt_P450_E_grp-IV"/>
</dbReference>
<accession>A0AAD6XDK2</accession>
<comment type="similarity">
    <text evidence="2 7">Belongs to the cytochrome P450 family.</text>
</comment>
<feature type="transmembrane region" description="Helical" evidence="8">
    <location>
        <begin position="6"/>
        <end position="23"/>
    </location>
</feature>
<keyword evidence="8" id="KW-1133">Transmembrane helix</keyword>
<organism evidence="9 10">
    <name type="scientific">Mycena alexandri</name>
    <dbReference type="NCBI Taxonomy" id="1745969"/>
    <lineage>
        <taxon>Eukaryota</taxon>
        <taxon>Fungi</taxon>
        <taxon>Dikarya</taxon>
        <taxon>Basidiomycota</taxon>
        <taxon>Agaricomycotina</taxon>
        <taxon>Agaricomycetes</taxon>
        <taxon>Agaricomycetidae</taxon>
        <taxon>Agaricales</taxon>
        <taxon>Marasmiineae</taxon>
        <taxon>Mycenaceae</taxon>
        <taxon>Mycena</taxon>
    </lineage>
</organism>
<evidence type="ECO:0000256" key="7">
    <source>
        <dbReference type="RuleBase" id="RU000461"/>
    </source>
</evidence>
<evidence type="ECO:0000256" key="1">
    <source>
        <dbReference type="ARBA" id="ARBA00001971"/>
    </source>
</evidence>
<dbReference type="Proteomes" id="UP001218188">
    <property type="component" value="Unassembled WGS sequence"/>
</dbReference>
<keyword evidence="10" id="KW-1185">Reference proteome</keyword>
<dbReference type="InterPro" id="IPR001128">
    <property type="entry name" value="Cyt_P450"/>
</dbReference>
<keyword evidence="3 6" id="KW-0479">Metal-binding</keyword>
<evidence type="ECO:0000256" key="4">
    <source>
        <dbReference type="ARBA" id="ARBA00023002"/>
    </source>
</evidence>
<dbReference type="PROSITE" id="PS00086">
    <property type="entry name" value="CYTOCHROME_P450"/>
    <property type="match status" value="1"/>
</dbReference>
<keyword evidence="7" id="KW-0503">Monooxygenase</keyword>
<dbReference type="AlphaFoldDB" id="A0AAD6XDK2"/>
<dbReference type="GO" id="GO:0020037">
    <property type="term" value="F:heme binding"/>
    <property type="evidence" value="ECO:0007669"/>
    <property type="project" value="InterPro"/>
</dbReference>
<keyword evidence="8" id="KW-0812">Transmembrane</keyword>
<proteinExistence type="inferred from homology"/>